<dbReference type="Gene3D" id="3.40.50.300">
    <property type="entry name" value="P-loop containing nucleotide triphosphate hydrolases"/>
    <property type="match status" value="2"/>
</dbReference>
<accession>A0A813HSR5</accession>
<feature type="domain" description="Helicase C-terminal" evidence="2">
    <location>
        <begin position="400"/>
        <end position="555"/>
    </location>
</feature>
<dbReference type="Pfam" id="PF00271">
    <property type="entry name" value="Helicase_C"/>
    <property type="match status" value="1"/>
</dbReference>
<evidence type="ECO:0000259" key="1">
    <source>
        <dbReference type="PROSITE" id="PS51192"/>
    </source>
</evidence>
<keyword evidence="4" id="KW-1185">Reference proteome</keyword>
<evidence type="ECO:0000259" key="2">
    <source>
        <dbReference type="PROSITE" id="PS51194"/>
    </source>
</evidence>
<name>A0A813HSR5_POLGL</name>
<dbReference type="SMART" id="SM00487">
    <property type="entry name" value="DEXDc"/>
    <property type="match status" value="1"/>
</dbReference>
<organism evidence="3 4">
    <name type="scientific">Polarella glacialis</name>
    <name type="common">Dinoflagellate</name>
    <dbReference type="NCBI Taxonomy" id="89957"/>
    <lineage>
        <taxon>Eukaryota</taxon>
        <taxon>Sar</taxon>
        <taxon>Alveolata</taxon>
        <taxon>Dinophyceae</taxon>
        <taxon>Suessiales</taxon>
        <taxon>Suessiaceae</taxon>
        <taxon>Polarella</taxon>
    </lineage>
</organism>
<dbReference type="GO" id="GO:0005524">
    <property type="term" value="F:ATP binding"/>
    <property type="evidence" value="ECO:0007669"/>
    <property type="project" value="InterPro"/>
</dbReference>
<dbReference type="SMART" id="SM00490">
    <property type="entry name" value="HELICc"/>
    <property type="match status" value="1"/>
</dbReference>
<gene>
    <name evidence="3" type="ORF">PGLA1383_LOCUS55384</name>
</gene>
<dbReference type="InterPro" id="IPR027417">
    <property type="entry name" value="P-loop_NTPase"/>
</dbReference>
<dbReference type="InterPro" id="IPR050742">
    <property type="entry name" value="Helicase_Restrict-Modif_Enz"/>
</dbReference>
<dbReference type="AlphaFoldDB" id="A0A813HSR5"/>
<dbReference type="InterPro" id="IPR006935">
    <property type="entry name" value="Helicase/UvrB_N"/>
</dbReference>
<dbReference type="SUPFAM" id="SSF52540">
    <property type="entry name" value="P-loop containing nucleoside triphosphate hydrolases"/>
    <property type="match status" value="1"/>
</dbReference>
<dbReference type="Proteomes" id="UP000654075">
    <property type="component" value="Unassembled WGS sequence"/>
</dbReference>
<dbReference type="GO" id="GO:0016787">
    <property type="term" value="F:hydrolase activity"/>
    <property type="evidence" value="ECO:0007669"/>
    <property type="project" value="InterPro"/>
</dbReference>
<protein>
    <recommendedName>
        <fullName evidence="5">DNA helicase</fullName>
    </recommendedName>
</protein>
<evidence type="ECO:0000313" key="3">
    <source>
        <dbReference type="EMBL" id="CAE8640551.1"/>
    </source>
</evidence>
<dbReference type="PROSITE" id="PS51192">
    <property type="entry name" value="HELICASE_ATP_BIND_1"/>
    <property type="match status" value="1"/>
</dbReference>
<dbReference type="PANTHER" id="PTHR47396:SF1">
    <property type="entry name" value="ATP-DEPENDENT HELICASE IRC3-RELATED"/>
    <property type="match status" value="1"/>
</dbReference>
<dbReference type="Pfam" id="PF04851">
    <property type="entry name" value="ResIII"/>
    <property type="match status" value="1"/>
</dbReference>
<evidence type="ECO:0000313" key="4">
    <source>
        <dbReference type="Proteomes" id="UP000654075"/>
    </source>
</evidence>
<comment type="caution">
    <text evidence="3">The sequence shown here is derived from an EMBL/GenBank/DDBJ whole genome shotgun (WGS) entry which is preliminary data.</text>
</comment>
<dbReference type="EMBL" id="CAJNNV010032631">
    <property type="protein sequence ID" value="CAE8640551.1"/>
    <property type="molecule type" value="Genomic_DNA"/>
</dbReference>
<sequence length="804" mass="89068">MPACTTQLPKLAVRLSTSQGTPDCVAGDLRALCSAADHHMRRKVCGFPRPTCSDACPQVLLLSSLLLAGQLGRKLVFVGQTCRRSTGAGRFSVRSVRARCVTAVRGGAKEMRPHQREAHDKVVQVLGEAGRATIVMPPGSGKTLVGLRVAETLTRNASDCAILVLVPSLILVDQVMRDWVNNTQWDMGSFQLLPVASHSPNISKNPQFLIDFPTMNEFEEDSLRIYPQTMLERPTTDPGLIEEFLSRGGRKLVFSTYHSASAVQKAAVAAGVRFSLAVFDEAHHCAQEDGMFMTAVAEAFPIDRRLFMTATPRQVGPVTGKGVAEQRQEIFAMSDPAKFGEIVYRLKMFEAIKAGIIVPFEIVLCRISGKEFSKEELQEMSIQPEEGRPLKGSWALKLVAIQRAIEGLGLKKVFTFHKFVDHAEKYVSEHVGLPAVGYQGKVFTISGGTAGVDRHRMFQEFAEAESAVMSNCRCLSEGVDAPEVDGVAFIDTRRSATDIVQSAGRAFRKVAGSQKQKAYIMLPLVVDEGQGETEITATLQNPEFSYFGEVLAALLDEDADEEVWEYFVRSSLKPVRSGSVNPERASRVSQISTYFGEGGLLSVFDGSSRAIMPAGELRDAINLSVVKRIVPTFERNLALFCDYKLQFGSNYVPRTTTIAGRQLMSEGWSGSFLHWAESIRQAMNGRRHLSVAKKRRLEDSGFQISSGKQRATRVYTTKVRYSQWEPLMSAYAAEHPGQMPRHFVTVDGHRHNLGDAIRHRLRYLKAGNRRMLDKDQFIELFIRLGWLEASWSEGKCRTSQSATL</sequence>
<evidence type="ECO:0008006" key="5">
    <source>
        <dbReference type="Google" id="ProtNLM"/>
    </source>
</evidence>
<dbReference type="PROSITE" id="PS51194">
    <property type="entry name" value="HELICASE_CTER"/>
    <property type="match status" value="1"/>
</dbReference>
<dbReference type="PANTHER" id="PTHR47396">
    <property type="entry name" value="TYPE I RESTRICTION ENZYME ECOKI R PROTEIN"/>
    <property type="match status" value="1"/>
</dbReference>
<reference evidence="3" key="1">
    <citation type="submission" date="2021-02" db="EMBL/GenBank/DDBJ databases">
        <authorList>
            <person name="Dougan E. K."/>
            <person name="Rhodes N."/>
            <person name="Thang M."/>
            <person name="Chan C."/>
        </authorList>
    </citation>
    <scope>NUCLEOTIDE SEQUENCE</scope>
</reference>
<proteinExistence type="predicted"/>
<dbReference type="InterPro" id="IPR014001">
    <property type="entry name" value="Helicase_ATP-bd"/>
</dbReference>
<dbReference type="GO" id="GO:0003677">
    <property type="term" value="F:DNA binding"/>
    <property type="evidence" value="ECO:0007669"/>
    <property type="project" value="InterPro"/>
</dbReference>
<dbReference type="GO" id="GO:0005829">
    <property type="term" value="C:cytosol"/>
    <property type="evidence" value="ECO:0007669"/>
    <property type="project" value="TreeGrafter"/>
</dbReference>
<dbReference type="InterPro" id="IPR001650">
    <property type="entry name" value="Helicase_C-like"/>
</dbReference>
<feature type="domain" description="Helicase ATP-binding" evidence="1">
    <location>
        <begin position="123"/>
        <end position="330"/>
    </location>
</feature>
<dbReference type="CDD" id="cd18785">
    <property type="entry name" value="SF2_C"/>
    <property type="match status" value="1"/>
</dbReference>